<comment type="caution">
    <text evidence="3">The sequence shown here is derived from an EMBL/GenBank/DDBJ whole genome shotgun (WGS) entry which is preliminary data.</text>
</comment>
<dbReference type="GeneID" id="96083130"/>
<dbReference type="Pfam" id="PF23395">
    <property type="entry name" value="SAM_6"/>
    <property type="match status" value="1"/>
</dbReference>
<evidence type="ECO:0000313" key="3">
    <source>
        <dbReference type="EMBL" id="KAL1798771.1"/>
    </source>
</evidence>
<dbReference type="InterPro" id="IPR057559">
    <property type="entry name" value="SAM_6"/>
</dbReference>
<evidence type="ECO:0000259" key="2">
    <source>
        <dbReference type="Pfam" id="PF23395"/>
    </source>
</evidence>
<reference evidence="3 4" key="1">
    <citation type="submission" date="2024-09" db="EMBL/GenBank/DDBJ databases">
        <title>T2T genomes of carrot and Alternaria dauci and their utility for understanding host-pathogen interaction during carrot leaf blight disease.</title>
        <authorList>
            <person name="Liu W."/>
            <person name="Xu S."/>
            <person name="Ou C."/>
            <person name="Liu X."/>
            <person name="Zhuang F."/>
            <person name="Deng X.W."/>
        </authorList>
    </citation>
    <scope>NUCLEOTIDE SEQUENCE [LARGE SCALE GENOMIC DNA]</scope>
    <source>
        <strain evidence="3 4">A2016</strain>
    </source>
</reference>
<dbReference type="RefSeq" id="XP_069309355.1">
    <property type="nucleotide sequence ID" value="XM_069449591.1"/>
</dbReference>
<dbReference type="EMBL" id="JBHGVX010000002">
    <property type="protein sequence ID" value="KAL1798771.1"/>
    <property type="molecule type" value="Genomic_DNA"/>
</dbReference>
<sequence>MEEELDPMLQEQEPGTLEWAQRQGACVDYETELLHIGRLQVPASDDYDRHLHDPSDATITSALSTLLKERLTVEKEAASLLKAVHSLQEVHAVELSAISSQISIRKLKQELPVLQTDHELDLLNFGSLAVPDFRNLRIPSEITAEQNDEGFGWPAKYFAYPAQCDAQVKAEKLAITREVLVCLQEATTDAYVPEGGEQMEAESTIQKQVGKALTDIRLPTMQKLIVRPITPPLLPLSPPVMPYIPSSPANRLPLASDRSGSVTIEAQALHDQITAADFLLPTGSDSSDSMLFDVTHTPVLSPLLEASALPVVKRRAEDHKVEGPLTPQMFSTSPTTKLTSVCFANNIHDYSSHVPWGQGLTTNEGNRSGIASDQSFQEIERLAENARKRVECEQLLGADTIARVTVPDADFSLPTAPWIEYSQQKSGKHRPGDTELQAQMQFILRIKHEDMKSASSWHRPSVPERELKWGFLNTTVFTPSLEEKLHGESETAKMIAELEDGNVATSSAQVWKREGLRILDEDEEEELDPDDEERQNMEALIRKRKLEMEEEMEVRHRKQTSSQQAVRLQIQPPGLQQSHHFGGKGVQKSTTWSKMDHAPKGLQGAGNASGDLMFGGFSASTALHKFMKTRGEPVEPVGMSSEAPDMEGHAQSKTQTIPVQSRGSAAQKSAVQGQQVHTIKKPLPMPIVPSNLAPCSFVVSSTFLQQRGILKHIEQLYPRAEMVYRDYTLPHSMAGEADMILSPSTGLIFTTLQKVKQRALPGQPDRSPVKERVAALQLRYERLVVLVSEGLSREMGELGSSRPDDPRDTEALKTFEQFADNLEGNVVVRYIRGGETALACSTVVEMANYGLPHGSVDIGDIKPTAQETSWEVFLRRVGFNPFAAQAIMAWLRKPLNVPVAAAPAKTVLAVGLPRFMLMSEEERVRSFQALMGGSRVLITASKLMDQAWVSAVHGFRM</sequence>
<feature type="domain" description="DUF7102" evidence="1">
    <location>
        <begin position="696"/>
        <end position="851"/>
    </location>
</feature>
<dbReference type="Pfam" id="PF23394">
    <property type="entry name" value="DUF7102"/>
    <property type="match status" value="1"/>
</dbReference>
<organism evidence="3 4">
    <name type="scientific">Alternaria dauci</name>
    <dbReference type="NCBI Taxonomy" id="48095"/>
    <lineage>
        <taxon>Eukaryota</taxon>
        <taxon>Fungi</taxon>
        <taxon>Dikarya</taxon>
        <taxon>Ascomycota</taxon>
        <taxon>Pezizomycotina</taxon>
        <taxon>Dothideomycetes</taxon>
        <taxon>Pleosporomycetidae</taxon>
        <taxon>Pleosporales</taxon>
        <taxon>Pleosporineae</taxon>
        <taxon>Pleosporaceae</taxon>
        <taxon>Alternaria</taxon>
        <taxon>Alternaria sect. Porri</taxon>
    </lineage>
</organism>
<dbReference type="Proteomes" id="UP001578633">
    <property type="component" value="Chromosome 2"/>
</dbReference>
<name>A0ABR3UTL7_9PLEO</name>
<evidence type="ECO:0000259" key="1">
    <source>
        <dbReference type="Pfam" id="PF23394"/>
    </source>
</evidence>
<gene>
    <name evidence="3" type="ORF">ACET3X_002808</name>
</gene>
<protein>
    <submittedName>
        <fullName evidence="3">Uncharacterized protein</fullName>
    </submittedName>
</protein>
<dbReference type="InterPro" id="IPR055528">
    <property type="entry name" value="DUF7102"/>
</dbReference>
<accession>A0ABR3UTL7</accession>
<keyword evidence="4" id="KW-1185">Reference proteome</keyword>
<proteinExistence type="predicted"/>
<evidence type="ECO:0000313" key="4">
    <source>
        <dbReference type="Proteomes" id="UP001578633"/>
    </source>
</evidence>
<feature type="domain" description="SAM-like" evidence="2">
    <location>
        <begin position="865"/>
        <end position="943"/>
    </location>
</feature>